<feature type="domain" description="Phosphoribosyltransferase" evidence="3">
    <location>
        <begin position="22"/>
        <end position="138"/>
    </location>
</feature>
<dbReference type="EMBL" id="JABAIK010000003">
    <property type="protein sequence ID" value="NLS12010.1"/>
    <property type="molecule type" value="Genomic_DNA"/>
</dbReference>
<evidence type="ECO:0000313" key="4">
    <source>
        <dbReference type="EMBL" id="NLS12010.1"/>
    </source>
</evidence>
<evidence type="ECO:0000313" key="5">
    <source>
        <dbReference type="Proteomes" id="UP000535589"/>
    </source>
</evidence>
<dbReference type="InterPro" id="IPR000836">
    <property type="entry name" value="PRTase_dom"/>
</dbReference>
<dbReference type="PANTHER" id="PTHR43340:SF1">
    <property type="entry name" value="HYPOXANTHINE PHOSPHORIBOSYLTRANSFERASE"/>
    <property type="match status" value="1"/>
</dbReference>
<dbReference type="CDD" id="cd06223">
    <property type="entry name" value="PRTases_typeI"/>
    <property type="match status" value="1"/>
</dbReference>
<accession>A0A7X8YFY0</accession>
<dbReference type="AlphaFoldDB" id="A0A7X8YFY0"/>
<dbReference type="GO" id="GO:0006178">
    <property type="term" value="P:guanine salvage"/>
    <property type="evidence" value="ECO:0007669"/>
    <property type="project" value="TreeGrafter"/>
</dbReference>
<dbReference type="InterPro" id="IPR029057">
    <property type="entry name" value="PRTase-like"/>
</dbReference>
<dbReference type="GO" id="GO:0032264">
    <property type="term" value="P:IMP salvage"/>
    <property type="evidence" value="ECO:0007669"/>
    <property type="project" value="TreeGrafter"/>
</dbReference>
<comment type="catalytic activity">
    <reaction evidence="2">
        <text>IMP + diphosphate = hypoxanthine + 5-phospho-alpha-D-ribose 1-diphosphate</text>
        <dbReference type="Rhea" id="RHEA:17973"/>
        <dbReference type="ChEBI" id="CHEBI:17368"/>
        <dbReference type="ChEBI" id="CHEBI:33019"/>
        <dbReference type="ChEBI" id="CHEBI:58017"/>
        <dbReference type="ChEBI" id="CHEBI:58053"/>
        <dbReference type="EC" id="2.4.2.8"/>
    </reaction>
    <physiologicalReaction direction="right-to-left" evidence="2">
        <dbReference type="Rhea" id="RHEA:17975"/>
    </physiologicalReaction>
</comment>
<dbReference type="GO" id="GO:0005829">
    <property type="term" value="C:cytosol"/>
    <property type="evidence" value="ECO:0007669"/>
    <property type="project" value="TreeGrafter"/>
</dbReference>
<dbReference type="Gene3D" id="3.40.50.2020">
    <property type="match status" value="1"/>
</dbReference>
<comment type="caution">
    <text evidence="4">The sequence shown here is derived from an EMBL/GenBank/DDBJ whole genome shotgun (WGS) entry which is preliminary data.</text>
</comment>
<dbReference type="GO" id="GO:0000287">
    <property type="term" value="F:magnesium ion binding"/>
    <property type="evidence" value="ECO:0007669"/>
    <property type="project" value="TreeGrafter"/>
</dbReference>
<keyword evidence="4" id="KW-0328">Glycosyltransferase</keyword>
<protein>
    <submittedName>
        <fullName evidence="4">Hypoxanthine phosphoribosyltransferase</fullName>
    </submittedName>
</protein>
<dbReference type="GO" id="GO:0032263">
    <property type="term" value="P:GMP salvage"/>
    <property type="evidence" value="ECO:0007669"/>
    <property type="project" value="TreeGrafter"/>
</dbReference>
<sequence length="181" mass="20006">MPHSTLSSFAQQHLGECILNPTQIAQGVSRVATMLNAQFDDAVIISVVPGGVIFTADLVRQLDFDVAMDVISCPHTPGERNNASVIDYRQTVAIYDRDVIVVDDAIESGGTMKRLIEHLAQFEPRSLSIATLFVKPGRVAIDVPQYYALEMVNDDLLVGYGLPWEHKLRNLPAIYQLKQGK</sequence>
<dbReference type="SUPFAM" id="SSF53271">
    <property type="entry name" value="PRTase-like"/>
    <property type="match status" value="1"/>
</dbReference>
<evidence type="ECO:0000259" key="3">
    <source>
        <dbReference type="Pfam" id="PF00156"/>
    </source>
</evidence>
<proteinExistence type="predicted"/>
<keyword evidence="4" id="KW-0808">Transferase</keyword>
<gene>
    <name evidence="4" type="ORF">HGP28_03775</name>
</gene>
<dbReference type="InterPro" id="IPR050408">
    <property type="entry name" value="HGPRT"/>
</dbReference>
<dbReference type="PANTHER" id="PTHR43340">
    <property type="entry name" value="HYPOXANTHINE-GUANINE PHOSPHORIBOSYLTRANSFERASE"/>
    <property type="match status" value="1"/>
</dbReference>
<dbReference type="GO" id="GO:0004422">
    <property type="term" value="F:hypoxanthine phosphoribosyltransferase activity"/>
    <property type="evidence" value="ECO:0007669"/>
    <property type="project" value="TreeGrafter"/>
</dbReference>
<name>A0A7X8YFY0_9VIBR</name>
<keyword evidence="5" id="KW-1185">Reference proteome</keyword>
<dbReference type="Proteomes" id="UP000535589">
    <property type="component" value="Unassembled WGS sequence"/>
</dbReference>
<organism evidence="4 5">
    <name type="scientific">Vibrio agarilyticus</name>
    <dbReference type="NCBI Taxonomy" id="2726741"/>
    <lineage>
        <taxon>Bacteria</taxon>
        <taxon>Pseudomonadati</taxon>
        <taxon>Pseudomonadota</taxon>
        <taxon>Gammaproteobacteria</taxon>
        <taxon>Vibrionales</taxon>
        <taxon>Vibrionaceae</taxon>
        <taxon>Vibrio</taxon>
    </lineage>
</organism>
<evidence type="ECO:0000256" key="2">
    <source>
        <dbReference type="ARBA" id="ARBA00049402"/>
    </source>
</evidence>
<dbReference type="GO" id="GO:0046100">
    <property type="term" value="P:hypoxanthine metabolic process"/>
    <property type="evidence" value="ECO:0007669"/>
    <property type="project" value="TreeGrafter"/>
</dbReference>
<dbReference type="RefSeq" id="WP_168835126.1">
    <property type="nucleotide sequence ID" value="NZ_JABAIK010000003.1"/>
</dbReference>
<comment type="catalytic activity">
    <reaction evidence="1">
        <text>GMP + diphosphate = guanine + 5-phospho-alpha-D-ribose 1-diphosphate</text>
        <dbReference type="Rhea" id="RHEA:25424"/>
        <dbReference type="ChEBI" id="CHEBI:16235"/>
        <dbReference type="ChEBI" id="CHEBI:33019"/>
        <dbReference type="ChEBI" id="CHEBI:58017"/>
        <dbReference type="ChEBI" id="CHEBI:58115"/>
        <dbReference type="EC" id="2.4.2.8"/>
    </reaction>
    <physiologicalReaction direction="right-to-left" evidence="1">
        <dbReference type="Rhea" id="RHEA:25426"/>
    </physiologicalReaction>
</comment>
<evidence type="ECO:0000256" key="1">
    <source>
        <dbReference type="ARBA" id="ARBA00048811"/>
    </source>
</evidence>
<dbReference type="Pfam" id="PF00156">
    <property type="entry name" value="Pribosyltran"/>
    <property type="match status" value="1"/>
</dbReference>
<reference evidence="4 5" key="1">
    <citation type="submission" date="2020-04" db="EMBL/GenBank/DDBJ databases">
        <title>Vibrio sp. SM6, a novel species isolated from seawater.</title>
        <authorList>
            <person name="Wang X."/>
        </authorList>
    </citation>
    <scope>NUCLEOTIDE SEQUENCE [LARGE SCALE GENOMIC DNA]</scope>
    <source>
        <strain evidence="4 5">SM6</strain>
    </source>
</reference>